<dbReference type="OrthoDB" id="447706at2759"/>
<feature type="transmembrane region" description="Helical" evidence="9">
    <location>
        <begin position="810"/>
        <end position="830"/>
    </location>
</feature>
<evidence type="ECO:0000256" key="6">
    <source>
        <dbReference type="ARBA" id="ARBA00022729"/>
    </source>
</evidence>
<dbReference type="Gene3D" id="3.90.76.10">
    <property type="entry name" value="Dipeptide-binding Protein, Domain 1"/>
    <property type="match status" value="1"/>
</dbReference>
<dbReference type="Proteomes" id="UP000601435">
    <property type="component" value="Unassembled WGS sequence"/>
</dbReference>
<evidence type="ECO:0000259" key="10">
    <source>
        <dbReference type="PROSITE" id="PS50928"/>
    </source>
</evidence>
<keyword evidence="6" id="KW-0732">Signal</keyword>
<dbReference type="EMBL" id="CAJNJA010000001">
    <property type="protein sequence ID" value="CAE7149462.1"/>
    <property type="molecule type" value="Genomic_DNA"/>
</dbReference>
<feature type="transmembrane region" description="Helical" evidence="9">
    <location>
        <begin position="541"/>
        <end position="562"/>
    </location>
</feature>
<evidence type="ECO:0000256" key="5">
    <source>
        <dbReference type="ARBA" id="ARBA00022692"/>
    </source>
</evidence>
<keyword evidence="8 9" id="KW-0472">Membrane</keyword>
<dbReference type="InterPro" id="IPR000515">
    <property type="entry name" value="MetI-like"/>
</dbReference>
<dbReference type="Gene3D" id="3.40.190.10">
    <property type="entry name" value="Periplasmic binding protein-like II"/>
    <property type="match status" value="1"/>
</dbReference>
<keyword evidence="12" id="KW-1185">Reference proteome</keyword>
<feature type="transmembrane region" description="Helical" evidence="9">
    <location>
        <begin position="750"/>
        <end position="771"/>
    </location>
</feature>
<dbReference type="FunFam" id="3.90.76.10:FF:000001">
    <property type="entry name" value="Oligopeptide ABC transporter substrate-binding protein"/>
    <property type="match status" value="1"/>
</dbReference>
<gene>
    <name evidence="11" type="primary">oppA</name>
    <name evidence="11" type="ORF">SNEC2469_LOCUS127</name>
</gene>
<feature type="transmembrane region" description="Helical" evidence="9">
    <location>
        <begin position="942"/>
        <end position="961"/>
    </location>
</feature>
<sequence>MSQTLLSNWSRPVFLGLLGLLLLSPLLLPYTVTASERVLTIGNAGEPQTLDPHRYNLRLEETLLNDLFLGLTTFNAAGEIVPGAAQSWQTSEDGLTWTFTLRDNLKWSDGQPLTAADFVYASQRLQDPATAASLAYFMYMVKNAPEVNRGELPVSALGVSAPDARTFVIELSQPYPYLLERLLYPTAFPVPQHVIETHGEDWVKPANWVSNGAYKLADWQPQAFVEMQANPHFYQPAPIENVRYLPVVNEQSAYNRFRNEELHVIGSFPVGELDRVKTSYPNELHLSDLLSMMYLVFNTEKVPFNDTRVRQALTLAIDQNILTDKVLRSGNKPAYSFVPNLIADYQTTPLPHIGEAREERLQKAKALLSAAGYNTSNPLKLTLRHVSGAEGKKVNLAITGMWRQIGVIANLQQAELRNHFADLRQGDFDVAWAGWVGENNAEHYLTLLQSDIGNVNYGRFADPRFDDMIKAAQQLADAAERNAQLAAAEAYVVESYAVVPLYTVSVRRLVSQQISGWENNLRDVHQIRYLPAMTSYILKRLLFAGATLFVIITVVFFLLRLAPGGPFDGERRLPPEIEANLKAAYNLDAPLISQYGRFIFNLTQGDLGPSFTQKDFDVNELIRAGLPVSLMLGLGALACALLLGLSIGIVAGLKPGGLLDTLLMAVSNLNIAVPTIVAAPLMVLLFSVTLSWFPAGGADTWWHFVLPALALGLPLSAEIARIMRGGIAETNLEPFVKTAKAKGLTKTRIVFMHLLPAASIPLLSFLGPAMAGLLTGSVVAEQIFDLPGIGRYYVQGALNRDYTLVMGVTIVYSFAILSFNLLVDVAYGLIDPRQQFFKSSPLVIIAAALLLLMLAGAVLGPVISPWDGEAMDFEALEAPPSLSHWFGTDQVGRDLFVRTMEGARVSFLVAFIAVTVSLAIGIPWGAAAGLAGGRIDQLMMRFVDGMYCLPGILIVILLVVLFGRNPYLLFAALGAISWLTIARIVRGQTLRLRNAPFIEAARAMGLSTPYILRKHVIPNVIGPVIVYTTLAIPAVILAESFISFLGLGIAEPQTSWGVLVSDGTAAMESTYMGIGAGIGIANFTFDDARGFWRWVDLCDNGGVDSIWQSDRIIDAAPNLETMSVMAALAGGSKKLKFGMNVASLGLRNPVLMAKQCATIDVLSDGRLLPAFGVGSALSKDFTATGTPTRGRGKRTDEGLEIMSRLWREDNVDFEGQYYQLKGATISPKPVQQPIPLWTGGSAQQAIERTARWATGWQAGIETAAEIAPVISAIKSRANELDRHIDDDHFGAGFGFRFGRADEPIVERYQTLLSKRLGKPASGYSAVGDVSDMMALVHDFRTAGVHKRA</sequence>
<dbReference type="CDD" id="cd06261">
    <property type="entry name" value="TM_PBP2"/>
    <property type="match status" value="2"/>
</dbReference>
<comment type="caution">
    <text evidence="11">The sequence shown here is derived from an EMBL/GenBank/DDBJ whole genome shotgun (WGS) entry which is preliminary data.</text>
</comment>
<evidence type="ECO:0000313" key="12">
    <source>
        <dbReference type="Proteomes" id="UP000601435"/>
    </source>
</evidence>
<dbReference type="PROSITE" id="PS01040">
    <property type="entry name" value="SBP_BACTERIAL_5"/>
    <property type="match status" value="1"/>
</dbReference>
<dbReference type="InterPro" id="IPR011251">
    <property type="entry name" value="Luciferase-like_dom"/>
</dbReference>
<dbReference type="InterPro" id="IPR000914">
    <property type="entry name" value="SBP_5_dom"/>
</dbReference>
<evidence type="ECO:0000256" key="1">
    <source>
        <dbReference type="ARBA" id="ARBA00004651"/>
    </source>
</evidence>
<feature type="domain" description="ABC transmembrane type-1" evidence="10">
    <location>
        <begin position="626"/>
        <end position="823"/>
    </location>
</feature>
<name>A0A812ILQ4_9DINO</name>
<feature type="transmembrane region" description="Helical" evidence="9">
    <location>
        <begin position="630"/>
        <end position="651"/>
    </location>
</feature>
<comment type="subcellular location">
    <subcellularLocation>
        <location evidence="1">Cell membrane</location>
        <topology evidence="1">Multi-pass membrane protein</topology>
    </subcellularLocation>
</comment>
<feature type="transmembrane region" description="Helical" evidence="9">
    <location>
        <begin position="905"/>
        <end position="930"/>
    </location>
</feature>
<protein>
    <submittedName>
        <fullName evidence="11">OppA protein</fullName>
    </submittedName>
</protein>
<feature type="transmembrane region" description="Helical" evidence="9">
    <location>
        <begin position="842"/>
        <end position="863"/>
    </location>
</feature>
<dbReference type="GO" id="GO:0005886">
    <property type="term" value="C:plasma membrane"/>
    <property type="evidence" value="ECO:0007669"/>
    <property type="project" value="UniProtKB-SubCell"/>
</dbReference>
<reference evidence="11" key="1">
    <citation type="submission" date="2021-02" db="EMBL/GenBank/DDBJ databases">
        <authorList>
            <person name="Dougan E. K."/>
            <person name="Rhodes N."/>
            <person name="Thang M."/>
            <person name="Chan C."/>
        </authorList>
    </citation>
    <scope>NUCLEOTIDE SEQUENCE</scope>
</reference>
<dbReference type="Gene3D" id="3.10.105.10">
    <property type="entry name" value="Dipeptide-binding Protein, Domain 3"/>
    <property type="match status" value="1"/>
</dbReference>
<keyword evidence="5 9" id="KW-0812">Transmembrane</keyword>
<proteinExistence type="inferred from homology"/>
<evidence type="ECO:0000256" key="4">
    <source>
        <dbReference type="ARBA" id="ARBA00022475"/>
    </source>
</evidence>
<dbReference type="GO" id="GO:0016705">
    <property type="term" value="F:oxidoreductase activity, acting on paired donors, with incorporation or reduction of molecular oxygen"/>
    <property type="evidence" value="ECO:0007669"/>
    <property type="project" value="InterPro"/>
</dbReference>
<dbReference type="Pfam" id="PF00496">
    <property type="entry name" value="SBP_bac_5"/>
    <property type="match status" value="1"/>
</dbReference>
<dbReference type="PANTHER" id="PTHR30465">
    <property type="entry name" value="INNER MEMBRANE ABC TRANSPORTER"/>
    <property type="match status" value="1"/>
</dbReference>
<dbReference type="PANTHER" id="PTHR30465:SF74">
    <property type="entry name" value="OLIGOPEPTIDE TRANSPORT SYSTEM PERMEASE PROTEIN OPPB"/>
    <property type="match status" value="1"/>
</dbReference>
<feature type="transmembrane region" description="Helical" evidence="9">
    <location>
        <begin position="1024"/>
        <end position="1049"/>
    </location>
</feature>
<accession>A0A812ILQ4</accession>
<evidence type="ECO:0000256" key="7">
    <source>
        <dbReference type="ARBA" id="ARBA00022989"/>
    </source>
</evidence>
<dbReference type="Pfam" id="PF00528">
    <property type="entry name" value="BPD_transp_1"/>
    <property type="match status" value="2"/>
</dbReference>
<dbReference type="SUPFAM" id="SSF161098">
    <property type="entry name" value="MetI-like"/>
    <property type="match status" value="2"/>
</dbReference>
<keyword evidence="4" id="KW-1003">Cell membrane</keyword>
<comment type="similarity">
    <text evidence="2">Belongs to the bacterial solute-binding protein 5 family.</text>
</comment>
<dbReference type="Gene3D" id="1.10.3720.10">
    <property type="entry name" value="MetI-like"/>
    <property type="match status" value="2"/>
</dbReference>
<evidence type="ECO:0000256" key="2">
    <source>
        <dbReference type="ARBA" id="ARBA00005695"/>
    </source>
</evidence>
<dbReference type="GO" id="GO:0055085">
    <property type="term" value="P:transmembrane transport"/>
    <property type="evidence" value="ECO:0007669"/>
    <property type="project" value="InterPro"/>
</dbReference>
<feature type="transmembrane region" description="Helical" evidence="9">
    <location>
        <begin position="967"/>
        <end position="985"/>
    </location>
</feature>
<dbReference type="InterPro" id="IPR023765">
    <property type="entry name" value="SBP_5_CS"/>
</dbReference>
<keyword evidence="3" id="KW-0813">Transport</keyword>
<evidence type="ECO:0000256" key="8">
    <source>
        <dbReference type="ARBA" id="ARBA00023136"/>
    </source>
</evidence>
<feature type="transmembrane region" description="Helical" evidence="9">
    <location>
        <begin position="671"/>
        <end position="693"/>
    </location>
</feature>
<dbReference type="PROSITE" id="PS50928">
    <property type="entry name" value="ABC_TM1"/>
    <property type="match status" value="2"/>
</dbReference>
<organism evidence="11 12">
    <name type="scientific">Symbiodinium necroappetens</name>
    <dbReference type="NCBI Taxonomy" id="1628268"/>
    <lineage>
        <taxon>Eukaryota</taxon>
        <taxon>Sar</taxon>
        <taxon>Alveolata</taxon>
        <taxon>Dinophyceae</taxon>
        <taxon>Suessiales</taxon>
        <taxon>Symbiodiniaceae</taxon>
        <taxon>Symbiodinium</taxon>
    </lineage>
</organism>
<evidence type="ECO:0000313" key="11">
    <source>
        <dbReference type="EMBL" id="CAE7149462.1"/>
    </source>
</evidence>
<dbReference type="Pfam" id="PF00296">
    <property type="entry name" value="Bac_luciferase"/>
    <property type="match status" value="1"/>
</dbReference>
<dbReference type="InterPro" id="IPR035906">
    <property type="entry name" value="MetI-like_sf"/>
</dbReference>
<feature type="domain" description="ABC transmembrane type-1" evidence="10">
    <location>
        <begin position="903"/>
        <end position="1089"/>
    </location>
</feature>
<dbReference type="CDD" id="cd08504">
    <property type="entry name" value="PBP2_OppA"/>
    <property type="match status" value="1"/>
</dbReference>
<evidence type="ECO:0000256" key="9">
    <source>
        <dbReference type="SAM" id="Phobius"/>
    </source>
</evidence>
<keyword evidence="7 9" id="KW-1133">Transmembrane helix</keyword>
<dbReference type="InterPro" id="IPR036661">
    <property type="entry name" value="Luciferase-like_sf"/>
</dbReference>
<dbReference type="SUPFAM" id="SSF51679">
    <property type="entry name" value="Bacterial luciferase-like"/>
    <property type="match status" value="1"/>
</dbReference>
<evidence type="ECO:0000256" key="3">
    <source>
        <dbReference type="ARBA" id="ARBA00022448"/>
    </source>
</evidence>
<dbReference type="SUPFAM" id="SSF53850">
    <property type="entry name" value="Periplasmic binding protein-like II"/>
    <property type="match status" value="1"/>
</dbReference>
<dbReference type="Gene3D" id="3.20.20.30">
    <property type="entry name" value="Luciferase-like domain"/>
    <property type="match status" value="1"/>
</dbReference>